<dbReference type="HAMAP" id="MF_02062">
    <property type="entry name" value="GltS"/>
    <property type="match status" value="1"/>
</dbReference>
<dbReference type="GO" id="GO:0005886">
    <property type="term" value="C:plasma membrane"/>
    <property type="evidence" value="ECO:0007669"/>
    <property type="project" value="UniProtKB-SubCell"/>
</dbReference>
<comment type="function">
    <text evidence="1">Catalyzes the sodium-dependent transport of glutamate.</text>
</comment>
<keyword evidence="1" id="KW-1003">Cell membrane</keyword>
<dbReference type="Pfam" id="PF03616">
    <property type="entry name" value="Glt_symporter"/>
    <property type="match status" value="1"/>
</dbReference>
<feature type="transmembrane region" description="Helical" evidence="1">
    <location>
        <begin position="216"/>
        <end position="234"/>
    </location>
</feature>
<feature type="transmembrane region" description="Helical" evidence="1">
    <location>
        <begin position="275"/>
        <end position="295"/>
    </location>
</feature>
<comment type="similarity">
    <text evidence="1">Belongs to the glutamate:Na(+) symporter (ESS) (TC 2.A.27) family.</text>
</comment>
<dbReference type="InterPro" id="IPR004445">
    <property type="entry name" value="GltS"/>
</dbReference>
<keyword evidence="1" id="KW-0029">Amino-acid transport</keyword>
<keyword evidence="1" id="KW-0472">Membrane</keyword>
<name>A0A081NMT7_9GAMM</name>
<evidence type="ECO:0000256" key="1">
    <source>
        <dbReference type="HAMAP-Rule" id="MF_02062"/>
    </source>
</evidence>
<gene>
    <name evidence="1" type="primary">gltS</name>
    <name evidence="3" type="ORF">GZ78_07795</name>
</gene>
<dbReference type="PANTHER" id="PTHR36178:SF1">
    <property type="entry name" value="SODIUM_GLUTAMATE SYMPORTER"/>
    <property type="match status" value="1"/>
</dbReference>
<proteinExistence type="inferred from homology"/>
<feature type="transmembrane region" description="Helical" evidence="1">
    <location>
        <begin position="371"/>
        <end position="397"/>
    </location>
</feature>
<feature type="transmembrane region" description="Helical" evidence="1">
    <location>
        <begin position="301"/>
        <end position="323"/>
    </location>
</feature>
<keyword evidence="1" id="KW-0406">Ion transport</keyword>
<feature type="transmembrane region" description="Helical" evidence="1">
    <location>
        <begin position="70"/>
        <end position="88"/>
    </location>
</feature>
<feature type="transmembrane region" description="Helical" evidence="1">
    <location>
        <begin position="37"/>
        <end position="58"/>
    </location>
</feature>
<feature type="transmembrane region" description="Helical" evidence="1">
    <location>
        <begin position="159"/>
        <end position="183"/>
    </location>
</feature>
<evidence type="ECO:0000256" key="2">
    <source>
        <dbReference type="NCBIfam" id="TIGR00210"/>
    </source>
</evidence>
<keyword evidence="1" id="KW-0812">Transmembrane</keyword>
<dbReference type="NCBIfam" id="TIGR00210">
    <property type="entry name" value="gltS"/>
    <property type="match status" value="1"/>
</dbReference>
<keyword evidence="1" id="KW-1133">Transmembrane helix</keyword>
<dbReference type="RefSeq" id="WP_034833791.1">
    <property type="nucleotide sequence ID" value="NZ_JOKH01000001.1"/>
</dbReference>
<keyword evidence="1" id="KW-0997">Cell inner membrane</keyword>
<dbReference type="STRING" id="1137799.GZ78_07795"/>
<keyword evidence="1" id="KW-0813">Transport</keyword>
<keyword evidence="1" id="KW-0739">Sodium transport</keyword>
<protein>
    <recommendedName>
        <fullName evidence="1 2">Sodium/glutamate symporter</fullName>
    </recommendedName>
</protein>
<dbReference type="Proteomes" id="UP000028073">
    <property type="component" value="Unassembled WGS sequence"/>
</dbReference>
<reference evidence="3 4" key="1">
    <citation type="submission" date="2014-06" db="EMBL/GenBank/DDBJ databases">
        <title>Whole Genome Sequences of Three Symbiotic Endozoicomonas Bacteria.</title>
        <authorList>
            <person name="Neave M.J."/>
            <person name="Apprill A."/>
            <person name="Voolstra C.R."/>
        </authorList>
    </citation>
    <scope>NUCLEOTIDE SEQUENCE [LARGE SCALE GENOMIC DNA]</scope>
    <source>
        <strain evidence="3 4">DSM 25634</strain>
    </source>
</reference>
<dbReference type="eggNOG" id="COG0786">
    <property type="taxonomic scope" value="Bacteria"/>
</dbReference>
<dbReference type="GO" id="GO:0015501">
    <property type="term" value="F:glutamate:sodium symporter activity"/>
    <property type="evidence" value="ECO:0007669"/>
    <property type="project" value="UniProtKB-UniRule"/>
</dbReference>
<dbReference type="EMBL" id="JOKH01000001">
    <property type="protein sequence ID" value="KEQ19760.1"/>
    <property type="molecule type" value="Genomic_DNA"/>
</dbReference>
<accession>A0A081NMT7</accession>
<keyword evidence="4" id="KW-1185">Reference proteome</keyword>
<comment type="caution">
    <text evidence="3">The sequence shown here is derived from an EMBL/GenBank/DDBJ whole genome shotgun (WGS) entry which is preliminary data.</text>
</comment>
<organism evidence="3 4">
    <name type="scientific">Endozoicomonas numazuensis</name>
    <dbReference type="NCBI Taxonomy" id="1137799"/>
    <lineage>
        <taxon>Bacteria</taxon>
        <taxon>Pseudomonadati</taxon>
        <taxon>Pseudomonadota</taxon>
        <taxon>Gammaproteobacteria</taxon>
        <taxon>Oceanospirillales</taxon>
        <taxon>Endozoicomonadaceae</taxon>
        <taxon>Endozoicomonas</taxon>
    </lineage>
</organism>
<dbReference type="GO" id="GO:0015813">
    <property type="term" value="P:L-glutamate transmembrane transport"/>
    <property type="evidence" value="ECO:0007669"/>
    <property type="project" value="UniProtKB-UniRule"/>
</dbReference>
<dbReference type="PANTHER" id="PTHR36178">
    <property type="entry name" value="SLR0625 PROTEIN"/>
    <property type="match status" value="1"/>
</dbReference>
<dbReference type="AlphaFoldDB" id="A0A081NMT7"/>
<dbReference type="OrthoDB" id="4921038at2"/>
<keyword evidence="1" id="KW-0769">Symport</keyword>
<evidence type="ECO:0000313" key="3">
    <source>
        <dbReference type="EMBL" id="KEQ19760.1"/>
    </source>
</evidence>
<evidence type="ECO:0000313" key="4">
    <source>
        <dbReference type="Proteomes" id="UP000028073"/>
    </source>
</evidence>
<feature type="transmembrane region" description="Helical" evidence="1">
    <location>
        <begin position="246"/>
        <end position="268"/>
    </location>
</feature>
<feature type="transmembrane region" description="Helical" evidence="1">
    <location>
        <begin position="126"/>
        <end position="147"/>
    </location>
</feature>
<keyword evidence="1" id="KW-0915">Sodium</keyword>
<feature type="transmembrane region" description="Helical" evidence="1">
    <location>
        <begin position="94"/>
        <end position="119"/>
    </location>
</feature>
<sequence>MVHLSGFSLLLLAIISYKVGRWITSRVYCLHHYHIPSPVTGGLLFSVLFALLDGFFDFKVDWGIGLRDDLLLIFFCTVGLNARFRLLVSGGKTLLVLFFVIFGFLVLQNTVGILAAIGLGEPPIHGLLAGTISMAGGHGTAISWGTFLEAQGYHQATEFGLMSATMGLIMGGLLGGPVAHALIKKHNLCPSQADTKGFAIPESVETRQIKLCMQQILNVILLISTCIILGKWLNGYLRAEGIVMPNYLPVLLIAIVFINVSDLVNYSFNEQFINLFGDICLEMFITMSLMSLNLIQLAHSAMPAFFIVMIQSLVICTFAYWIMFRAAGKDYDASLTSAGFIGLGLGATPVGLANISALAHRFGPSPKAYLIVPLLGSVYTDTLNAVILQGFLSLSIFH</sequence>
<comment type="subcellular location">
    <subcellularLocation>
        <location evidence="1">Cell inner membrane</location>
        <topology evidence="1">Multi-pass membrane protein</topology>
    </subcellularLocation>
</comment>
<feature type="transmembrane region" description="Helical" evidence="1">
    <location>
        <begin position="335"/>
        <end position="359"/>
    </location>
</feature>